<evidence type="ECO:0000313" key="16">
    <source>
        <dbReference type="Proteomes" id="UP000238392"/>
    </source>
</evidence>
<evidence type="ECO:0000256" key="10">
    <source>
        <dbReference type="ARBA" id="ARBA00023004"/>
    </source>
</evidence>
<accession>A0A2T0WUB9</accession>
<organism evidence="15 16">
    <name type="scientific">Donghicola tyrosinivorans</name>
    <dbReference type="NCBI Taxonomy" id="1652492"/>
    <lineage>
        <taxon>Bacteria</taxon>
        <taxon>Pseudomonadati</taxon>
        <taxon>Pseudomonadota</taxon>
        <taxon>Alphaproteobacteria</taxon>
        <taxon>Rhodobacterales</taxon>
        <taxon>Roseobacteraceae</taxon>
        <taxon>Donghicola</taxon>
    </lineage>
</organism>
<evidence type="ECO:0000256" key="5">
    <source>
        <dbReference type="ARBA" id="ARBA00022617"/>
    </source>
</evidence>
<keyword evidence="6 13" id="KW-0812">Transmembrane</keyword>
<gene>
    <name evidence="15" type="ORF">CLV74_105144</name>
</gene>
<evidence type="ECO:0000256" key="6">
    <source>
        <dbReference type="ARBA" id="ARBA00022692"/>
    </source>
</evidence>
<dbReference type="GO" id="GO:0020037">
    <property type="term" value="F:heme binding"/>
    <property type="evidence" value="ECO:0007669"/>
    <property type="project" value="TreeGrafter"/>
</dbReference>
<dbReference type="InterPro" id="IPR007372">
    <property type="entry name" value="Lipid/polyisoprenoid-bd_YceI"/>
</dbReference>
<feature type="domain" description="Lipid/polyisoprenoid-binding YceI-like" evidence="14">
    <location>
        <begin position="241"/>
        <end position="396"/>
    </location>
</feature>
<dbReference type="GO" id="GO:0022904">
    <property type="term" value="P:respiratory electron transport chain"/>
    <property type="evidence" value="ECO:0007669"/>
    <property type="project" value="InterPro"/>
</dbReference>
<evidence type="ECO:0000256" key="13">
    <source>
        <dbReference type="SAM" id="Phobius"/>
    </source>
</evidence>
<name>A0A2T0WUB9_9RHOB</name>
<evidence type="ECO:0000256" key="2">
    <source>
        <dbReference type="ARBA" id="ARBA00004651"/>
    </source>
</evidence>
<feature type="transmembrane region" description="Helical" evidence="13">
    <location>
        <begin position="55"/>
        <end position="73"/>
    </location>
</feature>
<dbReference type="Gene3D" id="1.20.950.20">
    <property type="entry name" value="Transmembrane di-heme cytochromes, Chain C"/>
    <property type="match status" value="1"/>
</dbReference>
<dbReference type="PANTHER" id="PTHR30529:SF1">
    <property type="entry name" value="CYTOCHROME B561 HOMOLOG 2"/>
    <property type="match status" value="1"/>
</dbReference>
<dbReference type="Pfam" id="PF04264">
    <property type="entry name" value="YceI"/>
    <property type="match status" value="1"/>
</dbReference>
<keyword evidence="16" id="KW-1185">Reference proteome</keyword>
<dbReference type="RefSeq" id="WP_106263982.1">
    <property type="nucleotide sequence ID" value="NZ_PVTQ01000005.1"/>
</dbReference>
<keyword evidence="3" id="KW-0813">Transport</keyword>
<reference evidence="15 16" key="1">
    <citation type="submission" date="2018-03" db="EMBL/GenBank/DDBJ databases">
        <title>Genomic Encyclopedia of Archaeal and Bacterial Type Strains, Phase II (KMG-II): from individual species to whole genera.</title>
        <authorList>
            <person name="Goeker M."/>
        </authorList>
    </citation>
    <scope>NUCLEOTIDE SEQUENCE [LARGE SCALE GENOMIC DNA]</scope>
    <source>
        <strain evidence="15 16">DSM 100212</strain>
    </source>
</reference>
<evidence type="ECO:0000256" key="11">
    <source>
        <dbReference type="ARBA" id="ARBA00023136"/>
    </source>
</evidence>
<dbReference type="SUPFAM" id="SSF81342">
    <property type="entry name" value="Transmembrane di-heme cytochromes"/>
    <property type="match status" value="1"/>
</dbReference>
<dbReference type="SMART" id="SM00867">
    <property type="entry name" value="YceI"/>
    <property type="match status" value="1"/>
</dbReference>
<dbReference type="InterPro" id="IPR011577">
    <property type="entry name" value="Cyt_b561_bac/Ni-Hgenase"/>
</dbReference>
<feature type="transmembrane region" description="Helical" evidence="13">
    <location>
        <begin position="12"/>
        <end position="35"/>
    </location>
</feature>
<evidence type="ECO:0000256" key="1">
    <source>
        <dbReference type="ARBA" id="ARBA00001970"/>
    </source>
</evidence>
<evidence type="ECO:0000256" key="8">
    <source>
        <dbReference type="ARBA" id="ARBA00022982"/>
    </source>
</evidence>
<sequence>MPLSNSEMRYGAVAKTLHWTTALLILTLIPLGMIAEELPYETSAELATKTFAFSMHKTLGVAVFFVALIRILWAMTQKKPGLLNADKPLEATLAETVHWLLYGSLVLVPLTGWVHHAAVDGYAPIWWPFGQNLPFVAKDAALSETASVLHDIFGKVLIVSLILHIAGAVKHHVIDRDATLLRMLPGFPAVPPLPKQHHNIFAPILALMIWAGVVLAGVAAGAFTHPEPTASAPALEQADSEWAVQSGQIAITVQQMGSAVEGQFQDWTAEIAYDPDAEGPVKGHTTVTISIPSLTLGTVSDQAMGPDYFDAETYQTAVFDADLVQTETGHEAQGTLTIKGTSVAATLPFDLQITGDTATANGTMTVDRRAFAIGDGMTDEANLGFNVQITVALTATR</sequence>
<proteinExistence type="inferred from homology"/>
<evidence type="ECO:0000256" key="3">
    <source>
        <dbReference type="ARBA" id="ARBA00022448"/>
    </source>
</evidence>
<feature type="transmembrane region" description="Helical" evidence="13">
    <location>
        <begin position="200"/>
        <end position="223"/>
    </location>
</feature>
<keyword evidence="11 13" id="KW-0472">Membrane</keyword>
<comment type="similarity">
    <text evidence="12">Belongs to the cytochrome b561 family.</text>
</comment>
<evidence type="ECO:0000256" key="9">
    <source>
        <dbReference type="ARBA" id="ARBA00022989"/>
    </source>
</evidence>
<keyword evidence="7" id="KW-0479">Metal-binding</keyword>
<keyword evidence="5" id="KW-0349">Heme</keyword>
<evidence type="ECO:0000256" key="12">
    <source>
        <dbReference type="ARBA" id="ARBA00037975"/>
    </source>
</evidence>
<dbReference type="GO" id="GO:0046872">
    <property type="term" value="F:metal ion binding"/>
    <property type="evidence" value="ECO:0007669"/>
    <property type="project" value="UniProtKB-KW"/>
</dbReference>
<keyword evidence="8" id="KW-0249">Electron transport</keyword>
<evidence type="ECO:0000256" key="7">
    <source>
        <dbReference type="ARBA" id="ARBA00022723"/>
    </source>
</evidence>
<comment type="cofactor">
    <cofactor evidence="1">
        <name>heme b</name>
        <dbReference type="ChEBI" id="CHEBI:60344"/>
    </cofactor>
</comment>
<evidence type="ECO:0000256" key="4">
    <source>
        <dbReference type="ARBA" id="ARBA00022475"/>
    </source>
</evidence>
<protein>
    <submittedName>
        <fullName evidence="15">Cytochrome b561</fullName>
    </submittedName>
</protein>
<keyword evidence="10" id="KW-0408">Iron</keyword>
<dbReference type="GO" id="GO:0009055">
    <property type="term" value="F:electron transfer activity"/>
    <property type="evidence" value="ECO:0007669"/>
    <property type="project" value="InterPro"/>
</dbReference>
<dbReference type="Gene3D" id="2.40.128.110">
    <property type="entry name" value="Lipid/polyisoprenoid-binding, YceI-like"/>
    <property type="match status" value="1"/>
</dbReference>
<comment type="caution">
    <text evidence="15">The sequence shown here is derived from an EMBL/GenBank/DDBJ whole genome shotgun (WGS) entry which is preliminary data.</text>
</comment>
<dbReference type="AlphaFoldDB" id="A0A2T0WUB9"/>
<dbReference type="InterPro" id="IPR036761">
    <property type="entry name" value="TTHA0802/YceI-like_sf"/>
</dbReference>
<comment type="subcellular location">
    <subcellularLocation>
        <location evidence="2">Cell membrane</location>
        <topology evidence="2">Multi-pass membrane protein</topology>
    </subcellularLocation>
</comment>
<dbReference type="GO" id="GO:0005886">
    <property type="term" value="C:plasma membrane"/>
    <property type="evidence" value="ECO:0007669"/>
    <property type="project" value="UniProtKB-SubCell"/>
</dbReference>
<dbReference type="InterPro" id="IPR052168">
    <property type="entry name" value="Cytochrome_b561_oxidase"/>
</dbReference>
<keyword evidence="9 13" id="KW-1133">Transmembrane helix</keyword>
<dbReference type="InterPro" id="IPR016174">
    <property type="entry name" value="Di-haem_cyt_TM"/>
</dbReference>
<dbReference type="Proteomes" id="UP000238392">
    <property type="component" value="Unassembled WGS sequence"/>
</dbReference>
<dbReference type="SUPFAM" id="SSF101874">
    <property type="entry name" value="YceI-like"/>
    <property type="match status" value="1"/>
</dbReference>
<dbReference type="OrthoDB" id="1247465at2"/>
<evidence type="ECO:0000259" key="14">
    <source>
        <dbReference type="SMART" id="SM00867"/>
    </source>
</evidence>
<dbReference type="EMBL" id="PVTQ01000005">
    <property type="protein sequence ID" value="PRY90164.1"/>
    <property type="molecule type" value="Genomic_DNA"/>
</dbReference>
<keyword evidence="4" id="KW-1003">Cell membrane</keyword>
<dbReference type="Pfam" id="PF01292">
    <property type="entry name" value="Ni_hydr_CYTB"/>
    <property type="match status" value="1"/>
</dbReference>
<dbReference type="PANTHER" id="PTHR30529">
    <property type="entry name" value="CYTOCHROME B561"/>
    <property type="match status" value="1"/>
</dbReference>
<evidence type="ECO:0000313" key="15">
    <source>
        <dbReference type="EMBL" id="PRY90164.1"/>
    </source>
</evidence>